<feature type="transmembrane region" description="Helical" evidence="2">
    <location>
        <begin position="540"/>
        <end position="561"/>
    </location>
</feature>
<evidence type="ECO:0000259" key="3">
    <source>
        <dbReference type="Pfam" id="PF10277"/>
    </source>
</evidence>
<dbReference type="FunFam" id="3.60.10.10:FF:000100">
    <property type="entry name" value="Unplaced genomic scaffold supercont2.12, whole genome shotgun sequence"/>
    <property type="match status" value="1"/>
</dbReference>
<dbReference type="PANTHER" id="PTHR14859">
    <property type="entry name" value="CALCOFLUOR WHITE HYPERSENSITIVE PROTEIN PRECURSOR"/>
    <property type="match status" value="1"/>
</dbReference>
<keyword evidence="7" id="KW-0675">Receptor</keyword>
<evidence type="ECO:0000259" key="5">
    <source>
        <dbReference type="Pfam" id="PF23022"/>
    </source>
</evidence>
<evidence type="ECO:0000313" key="7">
    <source>
        <dbReference type="EMBL" id="CEH12075.1"/>
    </source>
</evidence>
<sequence length="1055" mass="115697">MPSDISRSRNAPLITISCALVSYVHTLFGFLAFGGALVLALSLHYKKVVKNGVAGWPYEYWPSVSATIGDWYPERNIFQIFIALMSGPRLALVLLSSLLVSLSNPTSSRAKVLLAVGVLRTFSCGGWVYITSTDDHDVHDVCMIAYLVLTPAWMYISSGSLSLASPTSAADYSSNVVTASAIATKARTMRRRAAFAFWSMIPFMILFFYRHKVQHIPGAYTHYSFFEWGLIVFDLLFDFASVYDLSRLELHVVEAAAPQRPTGLAEREVGNAKLFGGSWVDGGTAAAVEMGAWSTPPQKLGNTSAAQKSGYKSTSSSRDKDPVEASALRDIISLLAETYIGFCFWTTLTALHPTIFFFSVYNLAVGGHEVLLVSQVFALAFCLLPFVRRRLLVEPKGQNASVACVGRTALGAEVLLRTLSLVGMGCWWIANPLARLILTAVGAMGFAVHSTLDWAAAWEREELQRKVTVWLLGLFLSSVAKYGNHSNNPAWPFMNQTNGGLNGIALSLAVLANVEQLYVHVVARQAKLVPLRTRTAPHSWLSSVAAAASAGSLIYSLHTYITDSGTMISWTWTGWPITGPMAIPHGVFVLGASLVSLMLSLAIPDLGSHILWFFLGAFGSYQLLTASDWDAFLGAIAVAVFLPPIALPILTNAMQHHPLKIMLGAWLTADLMTFFQTLTVAYAFVPGGKPFREHSDAMMVAQLAMLLAGITGLRISQPSAAPRTRASLQVLSRKGTRLFKYTGALVLALTAAAGVISSVRLVPASSVQPYRPQERILTAGIWTVHFALDQNLYESSRRMSTLIGDMELDVVGLLESDLQRSVFGNRDLTQYLAQSLGMYADIGPGPDKHTWGATLLSKFPIVNTTHHLLPSPHGELAPAIHAVLDVYGVHTHVIVSHNGQEEDPLDRELQTTELARILRAAYPHPAIFLGYVVTKPHADRPAPYKILFEDGKILDVHPGDGERWCQYLGFRGLDRIGYVRVSRYTVTDTELQVIKLRVPEAGQVIDPDTDSRSRITSDDALPKEWRFPHKFIDPPAMVYNKHKYSPFYFPLAFVP</sequence>
<dbReference type="InterPro" id="IPR036691">
    <property type="entry name" value="Endo/exonu/phosph_ase_sf"/>
</dbReference>
<dbReference type="InterPro" id="IPR019402">
    <property type="entry name" value="CWH43_N"/>
</dbReference>
<evidence type="ECO:0000256" key="1">
    <source>
        <dbReference type="SAM" id="MobiDB-lite"/>
    </source>
</evidence>
<dbReference type="InterPro" id="IPR053912">
    <property type="entry name" value="PGAP2IP_TM_1nd"/>
</dbReference>
<dbReference type="GO" id="GO:0016020">
    <property type="term" value="C:membrane"/>
    <property type="evidence" value="ECO:0007669"/>
    <property type="project" value="GOC"/>
</dbReference>
<accession>A0A0P1B870</accession>
<feature type="transmembrane region" description="Helical" evidence="2">
    <location>
        <begin position="77"/>
        <end position="100"/>
    </location>
</feature>
<feature type="transmembrane region" description="Helical" evidence="2">
    <location>
        <begin position="663"/>
        <end position="685"/>
    </location>
</feature>
<dbReference type="GO" id="GO:0031505">
    <property type="term" value="P:fungal-type cell wall organization"/>
    <property type="evidence" value="ECO:0007669"/>
    <property type="project" value="TreeGrafter"/>
</dbReference>
<evidence type="ECO:0000256" key="2">
    <source>
        <dbReference type="SAM" id="Phobius"/>
    </source>
</evidence>
<dbReference type="OrthoDB" id="68581at2759"/>
<feature type="transmembrane region" description="Helical" evidence="2">
    <location>
        <begin position="408"/>
        <end position="430"/>
    </location>
</feature>
<name>A0A0P1B870_9BASI</name>
<dbReference type="AlphaFoldDB" id="A0A0P1B870"/>
<feature type="domain" description="PGAP2IP second transmembrane" evidence="4">
    <location>
        <begin position="542"/>
        <end position="715"/>
    </location>
</feature>
<dbReference type="Proteomes" id="UP000054845">
    <property type="component" value="Unassembled WGS sequence"/>
</dbReference>
<dbReference type="Pfam" id="PF23021">
    <property type="entry name" value="6TM_2nd_PGAP2IP"/>
    <property type="match status" value="1"/>
</dbReference>
<keyword evidence="8" id="KW-1185">Reference proteome</keyword>
<dbReference type="Pfam" id="PF23226">
    <property type="entry name" value="Exo_endo_phos_PGAP2IP"/>
    <property type="match status" value="1"/>
</dbReference>
<keyword evidence="2" id="KW-0812">Transmembrane</keyword>
<feature type="domain" description="PGAP2IP C-terminal nuclease-like" evidence="6">
    <location>
        <begin position="775"/>
        <end position="1004"/>
    </location>
</feature>
<feature type="transmembrane region" description="Helical" evidence="2">
    <location>
        <begin position="436"/>
        <end position="455"/>
    </location>
</feature>
<feature type="transmembrane region" description="Helical" evidence="2">
    <location>
        <begin position="138"/>
        <end position="156"/>
    </location>
</feature>
<evidence type="ECO:0000259" key="6">
    <source>
        <dbReference type="Pfam" id="PF23226"/>
    </source>
</evidence>
<evidence type="ECO:0000259" key="4">
    <source>
        <dbReference type="Pfam" id="PF23021"/>
    </source>
</evidence>
<dbReference type="Pfam" id="PF10277">
    <property type="entry name" value="Frag1"/>
    <property type="match status" value="1"/>
</dbReference>
<dbReference type="STRING" id="401625.A0A0P1B870"/>
<feature type="region of interest" description="Disordered" evidence="1">
    <location>
        <begin position="294"/>
        <end position="320"/>
    </location>
</feature>
<feature type="transmembrane region" description="Helical" evidence="2">
    <location>
        <begin position="112"/>
        <end position="132"/>
    </location>
</feature>
<evidence type="ECO:0000313" key="8">
    <source>
        <dbReference type="Proteomes" id="UP000054845"/>
    </source>
</evidence>
<feature type="transmembrane region" description="Helical" evidence="2">
    <location>
        <begin position="339"/>
        <end position="364"/>
    </location>
</feature>
<organism evidence="7 8">
    <name type="scientific">Ceraceosorus bombacis</name>
    <dbReference type="NCBI Taxonomy" id="401625"/>
    <lineage>
        <taxon>Eukaryota</taxon>
        <taxon>Fungi</taxon>
        <taxon>Dikarya</taxon>
        <taxon>Basidiomycota</taxon>
        <taxon>Ustilaginomycotina</taxon>
        <taxon>Exobasidiomycetes</taxon>
        <taxon>Ceraceosorales</taxon>
        <taxon>Ceraceosoraceae</taxon>
        <taxon>Ceraceosorus</taxon>
    </lineage>
</organism>
<feature type="domain" description="CWH43-like N-terminal" evidence="3">
    <location>
        <begin position="18"/>
        <end position="246"/>
    </location>
</feature>
<feature type="transmembrane region" description="Helical" evidence="2">
    <location>
        <begin position="632"/>
        <end position="651"/>
    </location>
</feature>
<dbReference type="SUPFAM" id="SSF56219">
    <property type="entry name" value="DNase I-like"/>
    <property type="match status" value="1"/>
</dbReference>
<proteinExistence type="predicted"/>
<reference evidence="7 8" key="1">
    <citation type="submission" date="2014-09" db="EMBL/GenBank/DDBJ databases">
        <authorList>
            <person name="Magalhaes I.L.F."/>
            <person name="Oliveira U."/>
            <person name="Santos F.R."/>
            <person name="Vidigal T.H.D.A."/>
            <person name="Brescovit A.D."/>
            <person name="Santos A.J."/>
        </authorList>
    </citation>
    <scope>NUCLEOTIDE SEQUENCE [LARGE SCALE GENOMIC DNA]</scope>
</reference>
<feature type="transmembrane region" description="Helical" evidence="2">
    <location>
        <begin position="193"/>
        <end position="211"/>
    </location>
</feature>
<feature type="transmembrane region" description="Helical" evidence="2">
    <location>
        <begin position="223"/>
        <end position="243"/>
    </location>
</feature>
<dbReference type="Pfam" id="PF23022">
    <property type="entry name" value="6TM_1st_PGAP2IP"/>
    <property type="match status" value="1"/>
</dbReference>
<feature type="transmembrane region" description="Helical" evidence="2">
    <location>
        <begin position="370"/>
        <end position="387"/>
    </location>
</feature>
<dbReference type="Gene3D" id="3.60.10.10">
    <property type="entry name" value="Endonuclease/exonuclease/phosphatase"/>
    <property type="match status" value="1"/>
</dbReference>
<dbReference type="InterPro" id="IPR053911">
    <property type="entry name" value="PGAP2IP_TM_2nd"/>
</dbReference>
<protein>
    <submittedName>
        <fullName evidence="7">FGF receptor activating protein 1</fullName>
    </submittedName>
</protein>
<feature type="compositionally biased region" description="Polar residues" evidence="1">
    <location>
        <begin position="295"/>
        <end position="316"/>
    </location>
</feature>
<feature type="transmembrane region" description="Helical" evidence="2">
    <location>
        <begin position="581"/>
        <end position="603"/>
    </location>
</feature>
<dbReference type="GO" id="GO:0006506">
    <property type="term" value="P:GPI anchor biosynthetic process"/>
    <property type="evidence" value="ECO:0007669"/>
    <property type="project" value="TreeGrafter"/>
</dbReference>
<feature type="domain" description="PGAP2IP first transmembrane" evidence="5">
    <location>
        <begin position="342"/>
        <end position="514"/>
    </location>
</feature>
<feature type="transmembrane region" description="Helical" evidence="2">
    <location>
        <begin position="610"/>
        <end position="626"/>
    </location>
</feature>
<dbReference type="EMBL" id="CCYA01000118">
    <property type="protein sequence ID" value="CEH12075.1"/>
    <property type="molecule type" value="Genomic_DNA"/>
</dbReference>
<dbReference type="PANTHER" id="PTHR14859:SF1">
    <property type="entry name" value="PGAP2-INTERACTING PROTEIN"/>
    <property type="match status" value="1"/>
</dbReference>
<feature type="transmembrane region" description="Helical" evidence="2">
    <location>
        <begin position="697"/>
        <end position="717"/>
    </location>
</feature>
<dbReference type="InterPro" id="IPR057315">
    <property type="entry name" value="Exo_endo_phos_PGAP2IP_C"/>
</dbReference>
<keyword evidence="2" id="KW-1133">Transmembrane helix</keyword>
<keyword evidence="2" id="KW-0472">Membrane</keyword>
<feature type="transmembrane region" description="Helical" evidence="2">
    <location>
        <begin position="12"/>
        <end position="41"/>
    </location>
</feature>
<feature type="transmembrane region" description="Helical" evidence="2">
    <location>
        <begin position="738"/>
        <end position="762"/>
    </location>
</feature>
<dbReference type="GO" id="GO:0005783">
    <property type="term" value="C:endoplasmic reticulum"/>
    <property type="evidence" value="ECO:0007669"/>
    <property type="project" value="TreeGrafter"/>
</dbReference>
<dbReference type="InterPro" id="IPR051916">
    <property type="entry name" value="GPI-anchor_lipid_remodeler"/>
</dbReference>